<dbReference type="InterPro" id="IPR038765">
    <property type="entry name" value="Papain-like_cys_pep_sf"/>
</dbReference>
<keyword evidence="1" id="KW-0472">Membrane</keyword>
<dbReference type="EMBL" id="FMWK01000004">
    <property type="protein sequence ID" value="SCZ78038.1"/>
    <property type="molecule type" value="Genomic_DNA"/>
</dbReference>
<dbReference type="PANTHER" id="PTHR46333:SF2">
    <property type="entry name" value="CYTOKINESIS PROTEIN 3"/>
    <property type="match status" value="1"/>
</dbReference>
<dbReference type="InterPro" id="IPR002931">
    <property type="entry name" value="Transglutaminase-like"/>
</dbReference>
<name>A0A1G5RVZ9_PSEXY</name>
<organism evidence="3 4">
    <name type="scientific">Pseudobutyrivibrio xylanivorans</name>
    <dbReference type="NCBI Taxonomy" id="185007"/>
    <lineage>
        <taxon>Bacteria</taxon>
        <taxon>Bacillati</taxon>
        <taxon>Bacillota</taxon>
        <taxon>Clostridia</taxon>
        <taxon>Lachnospirales</taxon>
        <taxon>Lachnospiraceae</taxon>
        <taxon>Pseudobutyrivibrio</taxon>
    </lineage>
</organism>
<dbReference type="AlphaFoldDB" id="A0A1G5RVZ9"/>
<dbReference type="Gene3D" id="3.10.620.30">
    <property type="match status" value="1"/>
</dbReference>
<evidence type="ECO:0000313" key="4">
    <source>
        <dbReference type="Proteomes" id="UP000199428"/>
    </source>
</evidence>
<proteinExistence type="predicted"/>
<feature type="transmembrane region" description="Helical" evidence="1">
    <location>
        <begin position="9"/>
        <end position="27"/>
    </location>
</feature>
<dbReference type="Proteomes" id="UP000199428">
    <property type="component" value="Unassembled WGS sequence"/>
</dbReference>
<protein>
    <submittedName>
        <fullName evidence="3">Transglutaminase-like superfamily protein</fullName>
    </submittedName>
</protein>
<dbReference type="PANTHER" id="PTHR46333">
    <property type="entry name" value="CYTOKINESIS PROTEIN 3"/>
    <property type="match status" value="1"/>
</dbReference>
<sequence>MVRLVRKHFGKGISGICIISILIMLFVNCDFEAYAVNDMYIYNTVLNSSQRQVYTQVYENILSFNEGIFRLVTPLTHDDLYVTMNAVYNDHPELFWVNTSYKYGYNSKGLVIQIKLNYCIPKSNLASATLAFNSAVNNIVEQAAAYPTDLERERIVHDMICDLSTYDNINCSHQSAYSALVEGSSVCAGYSRAFQVACQKLGITCYYVTGIANGEEHAWNIVKIGGNFYNVDVTGDDTINETLHTYSYQYFNVSDTEIAHNHVRSALSSKLPVCRAF</sequence>
<dbReference type="Pfam" id="PF01841">
    <property type="entry name" value="Transglut_core"/>
    <property type="match status" value="1"/>
</dbReference>
<reference evidence="3 4" key="1">
    <citation type="submission" date="2016-10" db="EMBL/GenBank/DDBJ databases">
        <authorList>
            <person name="de Groot N.N."/>
        </authorList>
    </citation>
    <scope>NUCLEOTIDE SEQUENCE [LARGE SCALE GENOMIC DNA]</scope>
    <source>
        <strain evidence="3 4">DSM 10317</strain>
    </source>
</reference>
<evidence type="ECO:0000313" key="3">
    <source>
        <dbReference type="EMBL" id="SCZ78038.1"/>
    </source>
</evidence>
<dbReference type="InterPro" id="IPR052557">
    <property type="entry name" value="CAP/Cytokinesis_protein"/>
</dbReference>
<keyword evidence="1" id="KW-0812">Transmembrane</keyword>
<dbReference type="RefSeq" id="WP_028246642.1">
    <property type="nucleotide sequence ID" value="NZ_FMWK01000004.1"/>
</dbReference>
<dbReference type="GO" id="GO:0005737">
    <property type="term" value="C:cytoplasm"/>
    <property type="evidence" value="ECO:0007669"/>
    <property type="project" value="TreeGrafter"/>
</dbReference>
<evidence type="ECO:0000259" key="2">
    <source>
        <dbReference type="Pfam" id="PF01841"/>
    </source>
</evidence>
<keyword evidence="1" id="KW-1133">Transmembrane helix</keyword>
<dbReference type="SUPFAM" id="SSF54001">
    <property type="entry name" value="Cysteine proteinases"/>
    <property type="match status" value="1"/>
</dbReference>
<evidence type="ECO:0000256" key="1">
    <source>
        <dbReference type="SAM" id="Phobius"/>
    </source>
</evidence>
<feature type="domain" description="Transglutaminase-like" evidence="2">
    <location>
        <begin position="144"/>
        <end position="232"/>
    </location>
</feature>
<gene>
    <name evidence="3" type="ORF">SAMN02910350_01084</name>
</gene>
<accession>A0A1G5RVZ9</accession>